<proteinExistence type="predicted"/>
<protein>
    <submittedName>
        <fullName evidence="2">Uncharacterized protein</fullName>
    </submittedName>
</protein>
<dbReference type="AlphaFoldDB" id="A0A562SUV1"/>
<organism evidence="2 3">
    <name type="scientific">Lacibacter cauensis</name>
    <dbReference type="NCBI Taxonomy" id="510947"/>
    <lineage>
        <taxon>Bacteria</taxon>
        <taxon>Pseudomonadati</taxon>
        <taxon>Bacteroidota</taxon>
        <taxon>Chitinophagia</taxon>
        <taxon>Chitinophagales</taxon>
        <taxon>Chitinophagaceae</taxon>
        <taxon>Lacibacter</taxon>
    </lineage>
</organism>
<sequence>MWHFSTKGLPRYNITAITRRLLPYFFTLTLLCSKAVIFCGTFCSRKKCRTRLFTGTLLCAVRTFLSRQGVNDSLEYSSAKLQNKNPPTGVEGYDKHSMESINCKTLQMHQSGSAQSFVQDDLRCYGAQ</sequence>
<evidence type="ECO:0000256" key="1">
    <source>
        <dbReference type="SAM" id="Phobius"/>
    </source>
</evidence>
<dbReference type="Proteomes" id="UP000316167">
    <property type="component" value="Unassembled WGS sequence"/>
</dbReference>
<comment type="caution">
    <text evidence="2">The sequence shown here is derived from an EMBL/GenBank/DDBJ whole genome shotgun (WGS) entry which is preliminary data.</text>
</comment>
<gene>
    <name evidence="2" type="ORF">IQ13_0252</name>
</gene>
<keyword evidence="1" id="KW-0472">Membrane</keyword>
<dbReference type="EMBL" id="VLLE01000002">
    <property type="protein sequence ID" value="TWI85097.1"/>
    <property type="molecule type" value="Genomic_DNA"/>
</dbReference>
<reference evidence="2 3" key="1">
    <citation type="journal article" date="2015" name="Stand. Genomic Sci.">
        <title>Genomic Encyclopedia of Bacterial and Archaeal Type Strains, Phase III: the genomes of soil and plant-associated and newly described type strains.</title>
        <authorList>
            <person name="Whitman W.B."/>
            <person name="Woyke T."/>
            <person name="Klenk H.P."/>
            <person name="Zhou Y."/>
            <person name="Lilburn T.G."/>
            <person name="Beck B.J."/>
            <person name="De Vos P."/>
            <person name="Vandamme P."/>
            <person name="Eisen J.A."/>
            <person name="Garrity G."/>
            <person name="Hugenholtz P."/>
            <person name="Kyrpides N.C."/>
        </authorList>
    </citation>
    <scope>NUCLEOTIDE SEQUENCE [LARGE SCALE GENOMIC DNA]</scope>
    <source>
        <strain evidence="2 3">CGMCC 1.7271</strain>
    </source>
</reference>
<keyword evidence="1" id="KW-0812">Transmembrane</keyword>
<feature type="transmembrane region" description="Helical" evidence="1">
    <location>
        <begin position="21"/>
        <end position="43"/>
    </location>
</feature>
<name>A0A562SUV1_9BACT</name>
<evidence type="ECO:0000313" key="2">
    <source>
        <dbReference type="EMBL" id="TWI85097.1"/>
    </source>
</evidence>
<evidence type="ECO:0000313" key="3">
    <source>
        <dbReference type="Proteomes" id="UP000316167"/>
    </source>
</evidence>
<keyword evidence="3" id="KW-1185">Reference proteome</keyword>
<accession>A0A562SUV1</accession>
<keyword evidence="1" id="KW-1133">Transmembrane helix</keyword>